<dbReference type="PRINTS" id="PR01713">
    <property type="entry name" value="NUCEPIMERASE"/>
</dbReference>
<protein>
    <submittedName>
        <fullName evidence="3">NAD-dependent dehydratase</fullName>
    </submittedName>
</protein>
<dbReference type="AlphaFoldDB" id="A0A2A4GY39"/>
<evidence type="ECO:0000256" key="1">
    <source>
        <dbReference type="ARBA" id="ARBA00007637"/>
    </source>
</evidence>
<evidence type="ECO:0000313" key="4">
    <source>
        <dbReference type="Proteomes" id="UP000218335"/>
    </source>
</evidence>
<sequence length="314" mass="35760">MKILITGGAGFIGSHVAEHFFNQHDEVYVMDNLSTGYRKNIPFIDDEHFLHIDVRNHEAVAHMIQTHQFDIIIHLAAVVSVVETIENPEASNEVNISALVHLLELSRKHLPTLKKFIFASSAAVYGNNPTLPKSIASHIQPESPYAIQKYSGEQYVKLYHDLYHLPTTSLRFFNVYGPKQDPQSQYSGVLSIMKHCFDQDETFTFFGDGEQTRDFVYVKDIVQAIQIVIQQHASHGAVYNVGTSHPTSLLSIYEIFKHLYQKEIPTQFADPREGDVKYSYADIEPLKQLGFSTQYSLKEGLKAYLNYEMHHPSS</sequence>
<organism evidence="3 4">
    <name type="scientific">Staphylococcus delphini</name>
    <dbReference type="NCBI Taxonomy" id="53344"/>
    <lineage>
        <taxon>Bacteria</taxon>
        <taxon>Bacillati</taxon>
        <taxon>Bacillota</taxon>
        <taxon>Bacilli</taxon>
        <taxon>Bacillales</taxon>
        <taxon>Staphylococcaceae</taxon>
        <taxon>Staphylococcus</taxon>
        <taxon>Staphylococcus intermedius group</taxon>
    </lineage>
</organism>
<dbReference type="GeneID" id="77324022"/>
<evidence type="ECO:0000259" key="2">
    <source>
        <dbReference type="Pfam" id="PF01370"/>
    </source>
</evidence>
<feature type="domain" description="NAD-dependent epimerase/dehydratase" evidence="2">
    <location>
        <begin position="3"/>
        <end position="242"/>
    </location>
</feature>
<dbReference type="InterPro" id="IPR036291">
    <property type="entry name" value="NAD(P)-bd_dom_sf"/>
</dbReference>
<dbReference type="PANTHER" id="PTHR43000">
    <property type="entry name" value="DTDP-D-GLUCOSE 4,6-DEHYDRATASE-RELATED"/>
    <property type="match status" value="1"/>
</dbReference>
<dbReference type="RefSeq" id="WP_096591170.1">
    <property type="nucleotide sequence ID" value="NZ_CP094734.1"/>
</dbReference>
<evidence type="ECO:0000313" key="3">
    <source>
        <dbReference type="EMBL" id="PCF55843.1"/>
    </source>
</evidence>
<dbReference type="Gene3D" id="3.40.50.720">
    <property type="entry name" value="NAD(P)-binding Rossmann-like Domain"/>
    <property type="match status" value="1"/>
</dbReference>
<dbReference type="InterPro" id="IPR001509">
    <property type="entry name" value="Epimerase_deHydtase"/>
</dbReference>
<proteinExistence type="inferred from homology"/>
<dbReference type="Gene3D" id="3.90.25.10">
    <property type="entry name" value="UDP-galactose 4-epimerase, domain 1"/>
    <property type="match status" value="1"/>
</dbReference>
<name>A0A2A4GY39_9STAP</name>
<dbReference type="Pfam" id="PF01370">
    <property type="entry name" value="Epimerase"/>
    <property type="match status" value="1"/>
</dbReference>
<dbReference type="EMBL" id="MWUU01000005">
    <property type="protein sequence ID" value="PCF55843.1"/>
    <property type="molecule type" value="Genomic_DNA"/>
</dbReference>
<reference evidence="3 4" key="1">
    <citation type="journal article" date="2017" name="PLoS ONE">
        <title>Development of a real-time PCR for detection of Staphylococcus pseudintermedius using a novel automated comparison of whole-genome sequences.</title>
        <authorList>
            <person name="Verstappen K.M."/>
            <person name="Huijbregts L."/>
            <person name="Spaninks M."/>
            <person name="Wagenaar J.A."/>
            <person name="Fluit A.C."/>
            <person name="Duim B."/>
        </authorList>
    </citation>
    <scope>NUCLEOTIDE SEQUENCE [LARGE SCALE GENOMIC DNA]</scope>
    <source>
        <strain evidence="3 4">215070706401-1</strain>
    </source>
</reference>
<comment type="caution">
    <text evidence="3">The sequence shown here is derived from an EMBL/GenBank/DDBJ whole genome shotgun (WGS) entry which is preliminary data.</text>
</comment>
<accession>A0A2A4GY39</accession>
<dbReference type="Proteomes" id="UP000218335">
    <property type="component" value="Unassembled WGS sequence"/>
</dbReference>
<gene>
    <name evidence="3" type="ORF">B5C08_05110</name>
</gene>
<comment type="similarity">
    <text evidence="1">Belongs to the NAD(P)-dependent epimerase/dehydratase family.</text>
</comment>
<dbReference type="SUPFAM" id="SSF51735">
    <property type="entry name" value="NAD(P)-binding Rossmann-fold domains"/>
    <property type="match status" value="1"/>
</dbReference>